<dbReference type="Proteomes" id="UP000672526">
    <property type="component" value="Unassembled WGS sequence"/>
</dbReference>
<proteinExistence type="predicted"/>
<dbReference type="EMBL" id="CAJNBK010000017">
    <property type="protein sequence ID" value="CAE6794893.1"/>
    <property type="molecule type" value="Genomic_DNA"/>
</dbReference>
<sequence>MSRERLSVLSLVDSIAEAEISLIYRRAAPLSNAAKCIVERLASVIRTSMASDVPFKRLLFNSVECLL</sequence>
<accession>A0ABN7MFU3</accession>
<keyword evidence="2" id="KW-1185">Reference proteome</keyword>
<dbReference type="RefSeq" id="WP_211613945.1">
    <property type="nucleotide sequence ID" value="NZ_CAJNBK010000017.1"/>
</dbReference>
<comment type="caution">
    <text evidence="1">The sequence shown here is derived from an EMBL/GenBank/DDBJ whole genome shotgun (WGS) entry which is preliminary data.</text>
</comment>
<organism evidence="1 2">
    <name type="scientific">Paraburkholderia haematera</name>
    <dbReference type="NCBI Taxonomy" id="2793077"/>
    <lineage>
        <taxon>Bacteria</taxon>
        <taxon>Pseudomonadati</taxon>
        <taxon>Pseudomonadota</taxon>
        <taxon>Betaproteobacteria</taxon>
        <taxon>Burkholderiales</taxon>
        <taxon>Burkholderiaceae</taxon>
        <taxon>Paraburkholderia</taxon>
    </lineage>
</organism>
<evidence type="ECO:0000313" key="2">
    <source>
        <dbReference type="Proteomes" id="UP000672526"/>
    </source>
</evidence>
<evidence type="ECO:0008006" key="3">
    <source>
        <dbReference type="Google" id="ProtNLM"/>
    </source>
</evidence>
<name>A0ABN7MFU3_9BURK</name>
<reference evidence="1 2" key="1">
    <citation type="submission" date="2021-02" db="EMBL/GenBank/DDBJ databases">
        <authorList>
            <person name="Vanwijnsberghe S."/>
        </authorList>
    </citation>
    <scope>NUCLEOTIDE SEQUENCE [LARGE SCALE GENOMIC DNA]</scope>
    <source>
        <strain evidence="1 2">LMG 31837</strain>
    </source>
</reference>
<evidence type="ECO:0000313" key="1">
    <source>
        <dbReference type="EMBL" id="CAE6794893.1"/>
    </source>
</evidence>
<gene>
    <name evidence="1" type="ORF">R69888_04932</name>
</gene>
<protein>
    <recommendedName>
        <fullName evidence="3">LysR family transcriptional regulator</fullName>
    </recommendedName>
</protein>